<accession>A0AAU7DJT9</accession>
<feature type="transmembrane region" description="Helical" evidence="1">
    <location>
        <begin position="16"/>
        <end position="35"/>
    </location>
</feature>
<evidence type="ECO:0000313" key="2">
    <source>
        <dbReference type="EMBL" id="XBH17595.1"/>
    </source>
</evidence>
<gene>
    <name evidence="2" type="ORF">P8935_23885</name>
</gene>
<feature type="transmembrane region" description="Helical" evidence="1">
    <location>
        <begin position="404"/>
        <end position="422"/>
    </location>
</feature>
<proteinExistence type="predicted"/>
<dbReference type="Pfam" id="PF04403">
    <property type="entry name" value="PqiA"/>
    <property type="match status" value="1"/>
</dbReference>
<sequence length="441" mass="48588">MESPTNPSPSKHSRAFDLRLILAALLLLPAIWFSWKTVDGLAARRLIRTDLAEITHARYGILSADQWRTIIGPILNAQVDKLDLKSQNKSLRPMVERSLYALLDNIKTQMTSPQAKTSETPGGGNAFLVNMIVASLRPHVPEYTEVVMKELAKPQTQEGFKDSIRGVLADAVKNTFSPTDMTTYNAILNRYGCADGTACELTLGKQIEEADKRLTRYYLTVLATSAVAFILLMAGKSTLSRGAVVVLMLFSIAMLAGGVLSPMLEVEVRVSKLDATLLGAPIEFRDQSLYYRSKTVLEVCQTLIQMRRPEMMLVGVLVILFSVVFPVLKMLALGACVIRPALLRTNRLVKLLAFELSKWSMADVMVLAIFMSFVAFNGITSSAWDGLRGMPNVQQVQIPTNASKILPGYYLFIGFCLSSILLSKKLEHGITSARIPPKVSS</sequence>
<keyword evidence="1" id="KW-0812">Transmembrane</keyword>
<dbReference type="RefSeq" id="WP_348262819.1">
    <property type="nucleotide sequence ID" value="NZ_CP121196.1"/>
</dbReference>
<evidence type="ECO:0000256" key="1">
    <source>
        <dbReference type="SAM" id="Phobius"/>
    </source>
</evidence>
<dbReference type="EMBL" id="CP121196">
    <property type="protein sequence ID" value="XBH17595.1"/>
    <property type="molecule type" value="Genomic_DNA"/>
</dbReference>
<keyword evidence="1" id="KW-0472">Membrane</keyword>
<name>A0AAU7DJT9_9BACT</name>
<dbReference type="InterPro" id="IPR007498">
    <property type="entry name" value="PqiA-like"/>
</dbReference>
<feature type="transmembrane region" description="Helical" evidence="1">
    <location>
        <begin position="242"/>
        <end position="264"/>
    </location>
</feature>
<keyword evidence="1" id="KW-1133">Transmembrane helix</keyword>
<feature type="transmembrane region" description="Helical" evidence="1">
    <location>
        <begin position="359"/>
        <end position="384"/>
    </location>
</feature>
<feature type="transmembrane region" description="Helical" evidence="1">
    <location>
        <begin position="217"/>
        <end position="235"/>
    </location>
</feature>
<protein>
    <submittedName>
        <fullName evidence="2">Paraquat-inducible protein A</fullName>
    </submittedName>
</protein>
<reference evidence="2" key="1">
    <citation type="submission" date="2023-03" db="EMBL/GenBank/DDBJ databases">
        <title>Edaphobacter sp.</title>
        <authorList>
            <person name="Huber K.J."/>
            <person name="Papendorf J."/>
            <person name="Pilke C."/>
            <person name="Bunk B."/>
            <person name="Sproeer C."/>
            <person name="Pester M."/>
        </authorList>
    </citation>
    <scope>NUCLEOTIDE SEQUENCE</scope>
    <source>
        <strain evidence="2">DSM 110680</strain>
    </source>
</reference>
<organism evidence="2">
    <name type="scientific">Telmatobacter sp. DSM 110680</name>
    <dbReference type="NCBI Taxonomy" id="3036704"/>
    <lineage>
        <taxon>Bacteria</taxon>
        <taxon>Pseudomonadati</taxon>
        <taxon>Acidobacteriota</taxon>
        <taxon>Terriglobia</taxon>
        <taxon>Terriglobales</taxon>
        <taxon>Acidobacteriaceae</taxon>
        <taxon>Telmatobacter</taxon>
    </lineage>
</organism>
<feature type="transmembrane region" description="Helical" evidence="1">
    <location>
        <begin position="312"/>
        <end position="338"/>
    </location>
</feature>
<dbReference type="AlphaFoldDB" id="A0AAU7DJT9"/>